<dbReference type="AlphaFoldDB" id="A0AAW5QVZ9"/>
<dbReference type="EMBL" id="JALIDZ010000001">
    <property type="protein sequence ID" value="MCT8970460.1"/>
    <property type="molecule type" value="Genomic_DNA"/>
</dbReference>
<evidence type="ECO:0000313" key="6">
    <source>
        <dbReference type="Proteomes" id="UP001320898"/>
    </source>
</evidence>
<dbReference type="CDD" id="cd06464">
    <property type="entry name" value="ACD_sHsps-like"/>
    <property type="match status" value="1"/>
</dbReference>
<dbReference type="Pfam" id="PF00011">
    <property type="entry name" value="HSP20"/>
    <property type="match status" value="1"/>
</dbReference>
<dbReference type="Gene3D" id="2.60.40.790">
    <property type="match status" value="1"/>
</dbReference>
<name>A0AAW5QVZ9_9HYPH</name>
<sequence>MRLPALWGRDKDDPFGALHREVEKVFDDFTKTWPSVGALTGRFLMPNIDVHETDKGLEVTAEVPGVDEKDVEVTLVDNLLTIRGEKKSERKEGEEGRMVSERSYGAFQRSFTLPYEVDPNKVEARVEKGVLKISLPKSAESKKKTRKIAIKTAK</sequence>
<accession>A0AAW5QVZ9</accession>
<feature type="domain" description="CS" evidence="4">
    <location>
        <begin position="43"/>
        <end position="148"/>
    </location>
</feature>
<comment type="similarity">
    <text evidence="1 2">Belongs to the small heat shock protein (HSP20) family.</text>
</comment>
<keyword evidence="6" id="KW-1185">Reference proteome</keyword>
<dbReference type="InterPro" id="IPR031107">
    <property type="entry name" value="Small_HSP"/>
</dbReference>
<comment type="caution">
    <text evidence="5">The sequence shown here is derived from an EMBL/GenBank/DDBJ whole genome shotgun (WGS) entry which is preliminary data.</text>
</comment>
<dbReference type="InterPro" id="IPR008978">
    <property type="entry name" value="HSP20-like_chaperone"/>
</dbReference>
<reference evidence="5 6" key="1">
    <citation type="submission" date="2022-04" db="EMBL/GenBank/DDBJ databases">
        <authorList>
            <person name="Ye Y.-Q."/>
            <person name="Du Z.-J."/>
        </authorList>
    </citation>
    <scope>NUCLEOTIDE SEQUENCE [LARGE SCALE GENOMIC DNA]</scope>
    <source>
        <strain evidence="5 6">A6E488</strain>
    </source>
</reference>
<evidence type="ECO:0000259" key="4">
    <source>
        <dbReference type="PROSITE" id="PS51203"/>
    </source>
</evidence>
<evidence type="ECO:0000256" key="2">
    <source>
        <dbReference type="RuleBase" id="RU003616"/>
    </source>
</evidence>
<dbReference type="PROSITE" id="PS51203">
    <property type="entry name" value="CS"/>
    <property type="match status" value="1"/>
</dbReference>
<dbReference type="RefSeq" id="WP_261614028.1">
    <property type="nucleotide sequence ID" value="NZ_JALIDZ010000001.1"/>
</dbReference>
<proteinExistence type="inferred from homology"/>
<feature type="domain" description="SHSP" evidence="3">
    <location>
        <begin position="39"/>
        <end position="153"/>
    </location>
</feature>
<organism evidence="5 6">
    <name type="scientific">Microbaculum marinisediminis</name>
    <dbReference type="NCBI Taxonomy" id="2931392"/>
    <lineage>
        <taxon>Bacteria</taxon>
        <taxon>Pseudomonadati</taxon>
        <taxon>Pseudomonadota</taxon>
        <taxon>Alphaproteobacteria</taxon>
        <taxon>Hyphomicrobiales</taxon>
        <taxon>Tepidamorphaceae</taxon>
        <taxon>Microbaculum</taxon>
    </lineage>
</organism>
<dbReference type="InterPro" id="IPR002068">
    <property type="entry name" value="A-crystallin/Hsp20_dom"/>
</dbReference>
<protein>
    <submittedName>
        <fullName evidence="5">Hsp20/alpha crystallin family protein</fullName>
    </submittedName>
</protein>
<evidence type="ECO:0000313" key="5">
    <source>
        <dbReference type="EMBL" id="MCT8970460.1"/>
    </source>
</evidence>
<dbReference type="InterPro" id="IPR007052">
    <property type="entry name" value="CS_dom"/>
</dbReference>
<evidence type="ECO:0000256" key="1">
    <source>
        <dbReference type="PROSITE-ProRule" id="PRU00285"/>
    </source>
</evidence>
<evidence type="ECO:0000259" key="3">
    <source>
        <dbReference type="PROSITE" id="PS01031"/>
    </source>
</evidence>
<dbReference type="Proteomes" id="UP001320898">
    <property type="component" value="Unassembled WGS sequence"/>
</dbReference>
<dbReference type="SUPFAM" id="SSF49764">
    <property type="entry name" value="HSP20-like chaperones"/>
    <property type="match status" value="1"/>
</dbReference>
<gene>
    <name evidence="5" type="ORF">MUB46_01165</name>
</gene>
<dbReference type="PANTHER" id="PTHR11527">
    <property type="entry name" value="HEAT-SHOCK PROTEIN 20 FAMILY MEMBER"/>
    <property type="match status" value="1"/>
</dbReference>
<dbReference type="PROSITE" id="PS01031">
    <property type="entry name" value="SHSP"/>
    <property type="match status" value="1"/>
</dbReference>